<dbReference type="EMBL" id="JBCLSH010000005">
    <property type="protein sequence ID" value="MEY8443153.1"/>
    <property type="molecule type" value="Genomic_DNA"/>
</dbReference>
<evidence type="ECO:0000313" key="1">
    <source>
        <dbReference type="EMBL" id="MEY8443153.1"/>
    </source>
</evidence>
<dbReference type="Pfam" id="PF15432">
    <property type="entry name" value="Sec-ASP3"/>
    <property type="match status" value="1"/>
</dbReference>
<dbReference type="RefSeq" id="WP_369947924.1">
    <property type="nucleotide sequence ID" value="NZ_JBCLSH010000005.1"/>
</dbReference>
<dbReference type="InterPro" id="IPR022259">
    <property type="entry name" value="Acessory_Sec_prot_Asp3"/>
</dbReference>
<dbReference type="NCBIfam" id="TIGR03711">
    <property type="entry name" value="acc_sec_asp3"/>
    <property type="match status" value="1"/>
</dbReference>
<keyword evidence="2" id="KW-1185">Reference proteome</keyword>
<gene>
    <name evidence="1" type="primary">asp3</name>
    <name evidence="1" type="ORF">AALA52_02700</name>
</gene>
<proteinExistence type="predicted"/>
<evidence type="ECO:0000313" key="2">
    <source>
        <dbReference type="Proteomes" id="UP001565283"/>
    </source>
</evidence>
<reference evidence="1 2" key="1">
    <citation type="submission" date="2024-03" db="EMBL/GenBank/DDBJ databases">
        <title>Mouse gut bacterial collection (mGBC) of GemPharmatech.</title>
        <authorList>
            <person name="He Y."/>
            <person name="Dong L."/>
            <person name="Wu D."/>
            <person name="Gao X."/>
            <person name="Lin Z."/>
        </authorList>
    </citation>
    <scope>NUCLEOTIDE SEQUENCE [LARGE SCALE GENOMIC DNA]</scope>
    <source>
        <strain evidence="1 2">61-15</strain>
    </source>
</reference>
<protein>
    <submittedName>
        <fullName evidence="1">Accessory Sec system protein Asp3</fullName>
    </submittedName>
</protein>
<comment type="caution">
    <text evidence="1">The sequence shown here is derived from an EMBL/GenBank/DDBJ whole genome shotgun (WGS) entry which is preliminary data.</text>
</comment>
<organism evidence="1 2">
    <name type="scientific">Lactococcus ileimucosae</name>
    <dbReference type="NCBI Taxonomy" id="2941329"/>
    <lineage>
        <taxon>Bacteria</taxon>
        <taxon>Bacillati</taxon>
        <taxon>Bacillota</taxon>
        <taxon>Bacilli</taxon>
        <taxon>Lactobacillales</taxon>
        <taxon>Streptococcaceae</taxon>
        <taxon>Lactococcus</taxon>
    </lineage>
</organism>
<sequence length="276" mass="31723">MADTALIKWGKRFNQAYNYGSEITLDSHQVTFSSPMMPVGTTIKAWHSKGSYGEDRVAPLLPLLKPGKTYEVIFFIQENPKNQFRVDIDFRDQFGQITATQYFEGLHFTFQYPHNAAHYSINLNNIKHETLVFYDILLIEKAEENSVRVERGEELTFIKFQASSEKFQLLIHSSDRESIMVSDSTANLLLFVSRETNFQTVLSAIIDKLETQGGHIEIKTGADVAKFSIEFQSLTEILQTYFPDRKIETDIKNTTDILTEYEIQMLLLALQKQKGK</sequence>
<accession>A0ABV4D348</accession>
<dbReference type="Proteomes" id="UP001565283">
    <property type="component" value="Unassembled WGS sequence"/>
</dbReference>
<name>A0ABV4D348_9LACT</name>